<evidence type="ECO:0000313" key="8">
    <source>
        <dbReference type="Proteomes" id="UP000815325"/>
    </source>
</evidence>
<dbReference type="PROSITE" id="PS00518">
    <property type="entry name" value="ZF_RING_1"/>
    <property type="match status" value="1"/>
</dbReference>
<dbReference type="SUPFAM" id="SSF57850">
    <property type="entry name" value="RING/U-box"/>
    <property type="match status" value="1"/>
</dbReference>
<dbReference type="SMART" id="SM00184">
    <property type="entry name" value="RING"/>
    <property type="match status" value="1"/>
</dbReference>
<feature type="domain" description="RING-type" evidence="6">
    <location>
        <begin position="30"/>
        <end position="71"/>
    </location>
</feature>
<dbReference type="Pfam" id="PF14634">
    <property type="entry name" value="zf-RING_5"/>
    <property type="match status" value="1"/>
</dbReference>
<dbReference type="CDD" id="cd16539">
    <property type="entry name" value="RING-HC_RNF113A_B"/>
    <property type="match status" value="1"/>
</dbReference>
<dbReference type="InterPro" id="IPR001841">
    <property type="entry name" value="Znf_RING"/>
</dbReference>
<dbReference type="PANTHER" id="PTHR12930">
    <property type="entry name" value="ZINC FINGER PROTEIN 183"/>
    <property type="match status" value="1"/>
</dbReference>
<dbReference type="EMBL" id="MU069776">
    <property type="protein sequence ID" value="KAF5834075.1"/>
    <property type="molecule type" value="Genomic_DNA"/>
</dbReference>
<dbReference type="Proteomes" id="UP000815325">
    <property type="component" value="Unassembled WGS sequence"/>
</dbReference>
<dbReference type="PROSITE" id="PS50089">
    <property type="entry name" value="ZF_RING_2"/>
    <property type="match status" value="1"/>
</dbReference>
<keyword evidence="1" id="KW-0479">Metal-binding</keyword>
<gene>
    <name evidence="7" type="ORF">DUNSADRAFT_9389</name>
</gene>
<comment type="caution">
    <text evidence="7">The sequence shown here is derived from an EMBL/GenBank/DDBJ whole genome shotgun (WGS) entry which is preliminary data.</text>
</comment>
<keyword evidence="2 4" id="KW-0863">Zinc-finger</keyword>
<evidence type="ECO:0000256" key="3">
    <source>
        <dbReference type="ARBA" id="ARBA00022833"/>
    </source>
</evidence>
<proteinExistence type="predicted"/>
<evidence type="ECO:0000259" key="6">
    <source>
        <dbReference type="PROSITE" id="PS50089"/>
    </source>
</evidence>
<keyword evidence="8" id="KW-1185">Reference proteome</keyword>
<sequence length="93" mass="10520">MLRTTHNSGPYSSAANAEEEEEDDDLPFACYICREPWGQAKNPVVTRCKHYFCEKCALKHNSKTSKCAVCEQPTQGIFNVAHEIIKKMKKVKG</sequence>
<evidence type="ECO:0000256" key="1">
    <source>
        <dbReference type="ARBA" id="ARBA00022723"/>
    </source>
</evidence>
<dbReference type="InterPro" id="IPR013083">
    <property type="entry name" value="Znf_RING/FYVE/PHD"/>
</dbReference>
<organism evidence="7 8">
    <name type="scientific">Dunaliella salina</name>
    <name type="common">Green alga</name>
    <name type="synonym">Protococcus salinus</name>
    <dbReference type="NCBI Taxonomy" id="3046"/>
    <lineage>
        <taxon>Eukaryota</taxon>
        <taxon>Viridiplantae</taxon>
        <taxon>Chlorophyta</taxon>
        <taxon>core chlorophytes</taxon>
        <taxon>Chlorophyceae</taxon>
        <taxon>CS clade</taxon>
        <taxon>Chlamydomonadales</taxon>
        <taxon>Dunaliellaceae</taxon>
        <taxon>Dunaliella</taxon>
    </lineage>
</organism>
<dbReference type="PANTHER" id="PTHR12930:SF0">
    <property type="entry name" value="RING FINGER PROTEIN 113B"/>
    <property type="match status" value="1"/>
</dbReference>
<protein>
    <recommendedName>
        <fullName evidence="6">RING-type domain-containing protein</fullName>
    </recommendedName>
</protein>
<accession>A0ABQ7GHK5</accession>
<dbReference type="Gene3D" id="3.30.40.10">
    <property type="entry name" value="Zinc/RING finger domain, C3HC4 (zinc finger)"/>
    <property type="match status" value="1"/>
</dbReference>
<name>A0ABQ7GHK5_DUNSA</name>
<reference evidence="7" key="1">
    <citation type="submission" date="2017-08" db="EMBL/GenBank/DDBJ databases">
        <authorList>
            <person name="Polle J.E."/>
            <person name="Barry K."/>
            <person name="Cushman J."/>
            <person name="Schmutz J."/>
            <person name="Tran D."/>
            <person name="Hathwaick L.T."/>
            <person name="Yim W.C."/>
            <person name="Jenkins J."/>
            <person name="Mckie-Krisberg Z.M."/>
            <person name="Prochnik S."/>
            <person name="Lindquist E."/>
            <person name="Dockter R.B."/>
            <person name="Adam C."/>
            <person name="Molina H."/>
            <person name="Bunkerborg J."/>
            <person name="Jin E."/>
            <person name="Buchheim M."/>
            <person name="Magnuson J."/>
        </authorList>
    </citation>
    <scope>NUCLEOTIDE SEQUENCE</scope>
    <source>
        <strain evidence="7">CCAP 19/18</strain>
    </source>
</reference>
<keyword evidence="3" id="KW-0862">Zinc</keyword>
<evidence type="ECO:0000256" key="4">
    <source>
        <dbReference type="PROSITE-ProRule" id="PRU00175"/>
    </source>
</evidence>
<dbReference type="InterPro" id="IPR039971">
    <property type="entry name" value="CWC24-like"/>
</dbReference>
<evidence type="ECO:0000313" key="7">
    <source>
        <dbReference type="EMBL" id="KAF5834075.1"/>
    </source>
</evidence>
<feature type="compositionally biased region" description="Polar residues" evidence="5">
    <location>
        <begin position="1"/>
        <end position="15"/>
    </location>
</feature>
<evidence type="ECO:0000256" key="2">
    <source>
        <dbReference type="ARBA" id="ARBA00022771"/>
    </source>
</evidence>
<feature type="region of interest" description="Disordered" evidence="5">
    <location>
        <begin position="1"/>
        <end position="22"/>
    </location>
</feature>
<dbReference type="InterPro" id="IPR017907">
    <property type="entry name" value="Znf_RING_CS"/>
</dbReference>
<evidence type="ECO:0000256" key="5">
    <source>
        <dbReference type="SAM" id="MobiDB-lite"/>
    </source>
</evidence>